<dbReference type="GO" id="GO:0005524">
    <property type="term" value="F:ATP binding"/>
    <property type="evidence" value="ECO:0007669"/>
    <property type="project" value="UniProtKB-KW"/>
</dbReference>
<dbReference type="PATRIC" id="fig|742738.3.peg.1214"/>
<reference evidence="7 8" key="1">
    <citation type="submission" date="2011-08" db="EMBL/GenBank/DDBJ databases">
        <title>The Genome Sequence of Clostridium orbiscindens 1_3_50AFAA.</title>
        <authorList>
            <consortium name="The Broad Institute Genome Sequencing Platform"/>
            <person name="Earl A."/>
            <person name="Ward D."/>
            <person name="Feldgarden M."/>
            <person name="Gevers D."/>
            <person name="Daigneault M."/>
            <person name="Strauss J."/>
            <person name="Allen-Vercoe E."/>
            <person name="Young S.K."/>
            <person name="Zeng Q."/>
            <person name="Gargeya S."/>
            <person name="Fitzgerald M."/>
            <person name="Haas B."/>
            <person name="Abouelleil A."/>
            <person name="Alvarado L."/>
            <person name="Arachchi H.M."/>
            <person name="Berlin A."/>
            <person name="Brown A."/>
            <person name="Chapman S.B."/>
            <person name="Chen Z."/>
            <person name="Dunbar C."/>
            <person name="Freedman E."/>
            <person name="Gearin G."/>
            <person name="Gellesch M."/>
            <person name="Goldberg J."/>
            <person name="Griggs A."/>
            <person name="Gujja S."/>
            <person name="Heiman D."/>
            <person name="Howarth C."/>
            <person name="Larson L."/>
            <person name="Lui A."/>
            <person name="MacDonald P.J.P."/>
            <person name="Montmayeur A."/>
            <person name="Murphy C."/>
            <person name="Neiman D."/>
            <person name="Pearson M."/>
            <person name="Priest M."/>
            <person name="Roberts A."/>
            <person name="Saif S."/>
            <person name="Shea T."/>
            <person name="Shenoy N."/>
            <person name="Sisk P."/>
            <person name="Stolte C."/>
            <person name="Sykes S."/>
            <person name="Wortman J."/>
            <person name="Nusbaum C."/>
            <person name="Birren B."/>
        </authorList>
    </citation>
    <scope>NUCLEOTIDE SEQUENCE [LARGE SCALE GENOMIC DNA]</scope>
    <source>
        <strain evidence="7 8">1_3_50AFAA</strain>
    </source>
</reference>
<evidence type="ECO:0000256" key="1">
    <source>
        <dbReference type="ARBA" id="ARBA00022741"/>
    </source>
</evidence>
<keyword evidence="1" id="KW-0547">Nucleotide-binding</keyword>
<dbReference type="GO" id="GO:0006355">
    <property type="term" value="P:regulation of DNA-templated transcription"/>
    <property type="evidence" value="ECO:0007669"/>
    <property type="project" value="InterPro"/>
</dbReference>
<dbReference type="SUPFAM" id="SSF52540">
    <property type="entry name" value="P-loop containing nucleoside triphosphate hydrolases"/>
    <property type="match status" value="1"/>
</dbReference>
<dbReference type="SMART" id="SM00382">
    <property type="entry name" value="AAA"/>
    <property type="match status" value="1"/>
</dbReference>
<dbReference type="CDD" id="cd00009">
    <property type="entry name" value="AAA"/>
    <property type="match status" value="1"/>
</dbReference>
<organism evidence="7 8">
    <name type="scientific">Flavonifractor plautii 1_3_50AFAA</name>
    <dbReference type="NCBI Taxonomy" id="742738"/>
    <lineage>
        <taxon>Bacteria</taxon>
        <taxon>Bacillati</taxon>
        <taxon>Bacillota</taxon>
        <taxon>Clostridia</taxon>
        <taxon>Eubacteriales</taxon>
        <taxon>Oscillospiraceae</taxon>
        <taxon>Flavonifractor</taxon>
    </lineage>
</organism>
<dbReference type="InterPro" id="IPR003593">
    <property type="entry name" value="AAA+_ATPase"/>
</dbReference>
<dbReference type="InterPro" id="IPR025662">
    <property type="entry name" value="Sigma_54_int_dom_ATP-bd_1"/>
</dbReference>
<evidence type="ECO:0000256" key="3">
    <source>
        <dbReference type="ARBA" id="ARBA00023015"/>
    </source>
</evidence>
<proteinExistence type="predicted"/>
<dbReference type="Proteomes" id="UP000029585">
    <property type="component" value="Unassembled WGS sequence"/>
</dbReference>
<dbReference type="Pfam" id="PF00158">
    <property type="entry name" value="Sigma54_activat"/>
    <property type="match status" value="1"/>
</dbReference>
<gene>
    <name evidence="7" type="ORF">HMPREF9460_01172</name>
</gene>
<dbReference type="Gene3D" id="1.10.10.60">
    <property type="entry name" value="Homeodomain-like"/>
    <property type="match status" value="1"/>
</dbReference>
<name>A0A096CN88_FLAPL</name>
<evidence type="ECO:0000256" key="2">
    <source>
        <dbReference type="ARBA" id="ARBA00022840"/>
    </source>
</evidence>
<dbReference type="InterPro" id="IPR058031">
    <property type="entry name" value="AAA_lid_NorR"/>
</dbReference>
<dbReference type="PROSITE" id="PS00676">
    <property type="entry name" value="SIGMA54_INTERACT_2"/>
    <property type="match status" value="1"/>
</dbReference>
<dbReference type="InterPro" id="IPR025944">
    <property type="entry name" value="Sigma_54_int_dom_CS"/>
</dbReference>
<evidence type="ECO:0000259" key="6">
    <source>
        <dbReference type="PROSITE" id="PS50045"/>
    </source>
</evidence>
<dbReference type="InterPro" id="IPR025943">
    <property type="entry name" value="Sigma_54_int_dom_ATP-bd_2"/>
</dbReference>
<dbReference type="PROSITE" id="PS00688">
    <property type="entry name" value="SIGMA54_INTERACT_3"/>
    <property type="match status" value="1"/>
</dbReference>
<dbReference type="InterPro" id="IPR009057">
    <property type="entry name" value="Homeodomain-like_sf"/>
</dbReference>
<protein>
    <recommendedName>
        <fullName evidence="6">Sigma-54 factor interaction domain-containing protein</fullName>
    </recommendedName>
</protein>
<dbReference type="PANTHER" id="PTHR32071:SF112">
    <property type="entry name" value="REGULATORY PROTEIN"/>
    <property type="match status" value="1"/>
</dbReference>
<keyword evidence="2" id="KW-0067">ATP-binding</keyword>
<evidence type="ECO:0000313" key="8">
    <source>
        <dbReference type="Proteomes" id="UP000029585"/>
    </source>
</evidence>
<dbReference type="eggNOG" id="COG3829">
    <property type="taxonomic scope" value="Bacteria"/>
</dbReference>
<dbReference type="Gene3D" id="3.30.450.20">
    <property type="entry name" value="PAS domain"/>
    <property type="match status" value="1"/>
</dbReference>
<dbReference type="SUPFAM" id="SSF46689">
    <property type="entry name" value="Homeodomain-like"/>
    <property type="match status" value="1"/>
</dbReference>
<dbReference type="PROSITE" id="PS50045">
    <property type="entry name" value="SIGMA54_INTERACT_4"/>
    <property type="match status" value="1"/>
</dbReference>
<comment type="caution">
    <text evidence="7">The sequence shown here is derived from an EMBL/GenBank/DDBJ whole genome shotgun (WGS) entry which is preliminary data.</text>
</comment>
<keyword evidence="8" id="KW-1185">Reference proteome</keyword>
<keyword evidence="5" id="KW-0804">Transcription</keyword>
<dbReference type="EMBL" id="ADLO01000045">
    <property type="protein sequence ID" value="KGF56257.1"/>
    <property type="molecule type" value="Genomic_DNA"/>
</dbReference>
<dbReference type="InterPro" id="IPR002197">
    <property type="entry name" value="HTH_Fis"/>
</dbReference>
<evidence type="ECO:0000256" key="5">
    <source>
        <dbReference type="ARBA" id="ARBA00023163"/>
    </source>
</evidence>
<evidence type="ECO:0000256" key="4">
    <source>
        <dbReference type="ARBA" id="ARBA00023125"/>
    </source>
</evidence>
<keyword evidence="4" id="KW-0238">DNA-binding</keyword>
<dbReference type="Pfam" id="PF02954">
    <property type="entry name" value="HTH_8"/>
    <property type="match status" value="1"/>
</dbReference>
<keyword evidence="3" id="KW-0805">Transcription regulation</keyword>
<dbReference type="PANTHER" id="PTHR32071">
    <property type="entry name" value="TRANSCRIPTIONAL REGULATORY PROTEIN"/>
    <property type="match status" value="1"/>
</dbReference>
<dbReference type="FunFam" id="3.40.50.300:FF:000006">
    <property type="entry name" value="DNA-binding transcriptional regulator NtrC"/>
    <property type="match status" value="1"/>
</dbReference>
<dbReference type="InterPro" id="IPR027417">
    <property type="entry name" value="P-loop_NTPase"/>
</dbReference>
<dbReference type="PROSITE" id="PS00675">
    <property type="entry name" value="SIGMA54_INTERACT_1"/>
    <property type="match status" value="1"/>
</dbReference>
<accession>A0A096CN88</accession>
<dbReference type="Gene3D" id="3.40.50.300">
    <property type="entry name" value="P-loop containing nucleotide triphosphate hydrolases"/>
    <property type="match status" value="1"/>
</dbReference>
<evidence type="ECO:0000313" key="7">
    <source>
        <dbReference type="EMBL" id="KGF56257.1"/>
    </source>
</evidence>
<dbReference type="AlphaFoldDB" id="A0A096CN88"/>
<dbReference type="Pfam" id="PF25601">
    <property type="entry name" value="AAA_lid_14"/>
    <property type="match status" value="1"/>
</dbReference>
<sequence length="462" mass="52103">MISGEVMPVIGKWLNYMSRLHDGVDAILIADRHGTIEYSAMFSEQENGLADEGFIGKNILEAYPQLTEETSSHFRVMRTGAPVLNEKQELTDFYGRRTILVSSTFPLEYSGELIGTMETSVFYHKDAQLDGKNHWLANPHKGLFRLDDIITQNPEMLTLKDTVQRVAANTSPVLIWGETGTGKELFAQSLHSHSSRARGPFVAQNCAAIPTTLLESTLFGTTRGSYTGAENRKGLLKQADGGTLFLDEVNSMDLSLQAKILKAIEEKRFRPVGGEQDVHSDVRIVSAMNVDPITAVREGLLRRDLFYRLGVVQLALPPLRKRPEDIPLLTDFYVEQYNRNMGRAISGVSELVRNALLAYDWPGNVRELRNAVESAFNLCTGATVQLNDIPRYIFYHEEEAGERQEPWPMPEHMGLQEAVRRYEKGLIVRALEQSRTVTEAAEKLRLTRQALQYKMMKYHLNG</sequence>
<feature type="domain" description="Sigma-54 factor interaction" evidence="6">
    <location>
        <begin position="149"/>
        <end position="377"/>
    </location>
</feature>
<dbReference type="Gene3D" id="1.10.8.60">
    <property type="match status" value="1"/>
</dbReference>
<dbReference type="GO" id="GO:0043565">
    <property type="term" value="F:sequence-specific DNA binding"/>
    <property type="evidence" value="ECO:0007669"/>
    <property type="project" value="InterPro"/>
</dbReference>
<dbReference type="HOGENOM" id="CLU_000445_8_1_9"/>
<dbReference type="InterPro" id="IPR002078">
    <property type="entry name" value="Sigma_54_int"/>
</dbReference>